<organism evidence="2 3">
    <name type="scientific">Roseimicrobium gellanilyticum</name>
    <dbReference type="NCBI Taxonomy" id="748857"/>
    <lineage>
        <taxon>Bacteria</taxon>
        <taxon>Pseudomonadati</taxon>
        <taxon>Verrucomicrobiota</taxon>
        <taxon>Verrucomicrobiia</taxon>
        <taxon>Verrucomicrobiales</taxon>
        <taxon>Verrucomicrobiaceae</taxon>
        <taxon>Roseimicrobium</taxon>
    </lineage>
</organism>
<dbReference type="EMBL" id="QNRR01000002">
    <property type="protein sequence ID" value="RBP46154.1"/>
    <property type="molecule type" value="Genomic_DNA"/>
</dbReference>
<proteinExistence type="predicted"/>
<dbReference type="AlphaFoldDB" id="A0A366HTA4"/>
<dbReference type="OrthoDB" id="177908at2"/>
<feature type="transmembrane region" description="Helical" evidence="1">
    <location>
        <begin position="258"/>
        <end position="284"/>
    </location>
</feature>
<keyword evidence="3" id="KW-1185">Reference proteome</keyword>
<name>A0A366HTA4_9BACT</name>
<feature type="transmembrane region" description="Helical" evidence="1">
    <location>
        <begin position="126"/>
        <end position="150"/>
    </location>
</feature>
<protein>
    <recommendedName>
        <fullName evidence="4">ABC-2 type transport system permease protein</fullName>
    </recommendedName>
</protein>
<feature type="transmembrane region" description="Helical" evidence="1">
    <location>
        <begin position="454"/>
        <end position="480"/>
    </location>
</feature>
<sequence length="555" mass="61090">MHDRATSPALFDSPAKVLSTEAVLRRLFWKLLFRGRAAQHAASHQARKHMGLGISMLLFGVFGAVPAVLAPTLETFTFASVLHAWTLMFASLTLAANAGTMLFMKEEAEILLHRPVTPRQLLRAKIAVLVCFALLLALSLNAIGMVAGLWSKGATYAFIPAHFVSTVLLMVFCSACIVLVYNLCLKWMGRERLDNVLAGLQSLLAVVMVVGAQILPRALGMKDLTSIEAFSPWALALPPVWFGALDSVVSGSGASPRLLIAAGTGLAATALVSWFAFGVLGSAYGKGLMALNEMANPVESATQPRGKRLKQLLNLPLLRWWLRDTTEKQAFMLTTAYMFRDREMKLRLYPGIAPLLVMPFIMVLTSSSGDRTERFSWLQAFMACYMGIIPLQAMLLLQRSEHWRATALFHIAPLSHWAPLFHGTRKAVLALLTLPMLVLQSAVMAVIQKSPVPLVMMLPALFFLPTFSLTPALMGTWLPLAKPPEEQRDPSMGCVLMLAVTLVSAFIGVASWWTWKEGWFWAFLVGEALVMSGAFYMLNSVIRRTPWEGRETEGN</sequence>
<evidence type="ECO:0000313" key="2">
    <source>
        <dbReference type="EMBL" id="RBP46154.1"/>
    </source>
</evidence>
<gene>
    <name evidence="2" type="ORF">DES53_102540</name>
</gene>
<feature type="transmembrane region" description="Helical" evidence="1">
    <location>
        <begin position="50"/>
        <end position="70"/>
    </location>
</feature>
<feature type="transmembrane region" description="Helical" evidence="1">
    <location>
        <begin position="519"/>
        <end position="538"/>
    </location>
</feature>
<feature type="transmembrane region" description="Helical" evidence="1">
    <location>
        <begin position="377"/>
        <end position="397"/>
    </location>
</feature>
<feature type="transmembrane region" description="Helical" evidence="1">
    <location>
        <begin position="156"/>
        <end position="184"/>
    </location>
</feature>
<keyword evidence="1" id="KW-0472">Membrane</keyword>
<feature type="transmembrane region" description="Helical" evidence="1">
    <location>
        <begin position="492"/>
        <end position="513"/>
    </location>
</feature>
<evidence type="ECO:0000256" key="1">
    <source>
        <dbReference type="SAM" id="Phobius"/>
    </source>
</evidence>
<evidence type="ECO:0008006" key="4">
    <source>
        <dbReference type="Google" id="ProtNLM"/>
    </source>
</evidence>
<comment type="caution">
    <text evidence="2">The sequence shown here is derived from an EMBL/GenBank/DDBJ whole genome shotgun (WGS) entry which is preliminary data.</text>
</comment>
<keyword evidence="1" id="KW-1133">Transmembrane helix</keyword>
<accession>A0A366HTA4</accession>
<keyword evidence="1" id="KW-0812">Transmembrane</keyword>
<feature type="transmembrane region" description="Helical" evidence="1">
    <location>
        <begin position="82"/>
        <end position="105"/>
    </location>
</feature>
<feature type="transmembrane region" description="Helical" evidence="1">
    <location>
        <begin position="196"/>
        <end position="215"/>
    </location>
</feature>
<dbReference type="Proteomes" id="UP000253426">
    <property type="component" value="Unassembled WGS sequence"/>
</dbReference>
<reference evidence="2 3" key="1">
    <citation type="submission" date="2018-06" db="EMBL/GenBank/DDBJ databases">
        <title>Genomic Encyclopedia of Type Strains, Phase IV (KMG-IV): sequencing the most valuable type-strain genomes for metagenomic binning, comparative biology and taxonomic classification.</title>
        <authorList>
            <person name="Goeker M."/>
        </authorList>
    </citation>
    <scope>NUCLEOTIDE SEQUENCE [LARGE SCALE GENOMIC DNA]</scope>
    <source>
        <strain evidence="2 3">DSM 25532</strain>
    </source>
</reference>
<evidence type="ECO:0000313" key="3">
    <source>
        <dbReference type="Proteomes" id="UP000253426"/>
    </source>
</evidence>
<feature type="transmembrane region" description="Helical" evidence="1">
    <location>
        <begin position="427"/>
        <end position="448"/>
    </location>
</feature>
<feature type="transmembrane region" description="Helical" evidence="1">
    <location>
        <begin position="348"/>
        <end position="365"/>
    </location>
</feature>
<dbReference type="RefSeq" id="WP_113957687.1">
    <property type="nucleotide sequence ID" value="NZ_QNRR01000002.1"/>
</dbReference>